<evidence type="ECO:0000313" key="2">
    <source>
        <dbReference type="Proteomes" id="UP001228139"/>
    </source>
</evidence>
<name>A0AA50DL20_9GAMM</name>
<dbReference type="Proteomes" id="UP001228139">
    <property type="component" value="Chromosome"/>
</dbReference>
<proteinExistence type="predicted"/>
<sequence length="62" mass="7213">MQDRLLEEINLQRIDFILKKVAFSSCDEEEKSMAIDWLVELTEELMSKVREQGNLSPMTGSH</sequence>
<evidence type="ECO:0000313" key="1">
    <source>
        <dbReference type="EMBL" id="WLS79722.1"/>
    </source>
</evidence>
<organism evidence="1 2">
    <name type="scientific">Erwinia pyri</name>
    <dbReference type="NCBI Taxonomy" id="3062598"/>
    <lineage>
        <taxon>Bacteria</taxon>
        <taxon>Pseudomonadati</taxon>
        <taxon>Pseudomonadota</taxon>
        <taxon>Gammaproteobacteria</taxon>
        <taxon>Enterobacterales</taxon>
        <taxon>Erwiniaceae</taxon>
        <taxon>Erwinia</taxon>
    </lineage>
</organism>
<protein>
    <recommendedName>
        <fullName evidence="3">Levan regulatory protein RlsC</fullName>
    </recommendedName>
</protein>
<gene>
    <name evidence="1" type="ORF">Q3V30_04225</name>
</gene>
<keyword evidence="2" id="KW-1185">Reference proteome</keyword>
<dbReference type="AlphaFoldDB" id="A0AA50DL20"/>
<reference evidence="1 2" key="1">
    <citation type="submission" date="2023-07" db="EMBL/GenBank/DDBJ databases">
        <title>Pathogenic bacteria of pear tree diseases.</title>
        <authorList>
            <person name="Zhang Z."/>
            <person name="He L."/>
            <person name="Huang R."/>
        </authorList>
    </citation>
    <scope>NUCLEOTIDE SEQUENCE [LARGE SCALE GENOMIC DNA]</scope>
    <source>
        <strain evidence="1 2">DE2</strain>
    </source>
</reference>
<accession>A0AA50DL20</accession>
<dbReference type="RefSeq" id="WP_306210772.1">
    <property type="nucleotide sequence ID" value="NZ_CP132353.1"/>
</dbReference>
<dbReference type="EMBL" id="CP132353">
    <property type="protein sequence ID" value="WLS79722.1"/>
    <property type="molecule type" value="Genomic_DNA"/>
</dbReference>
<dbReference type="KEGG" id="epi:Q3V30_04225"/>
<evidence type="ECO:0008006" key="3">
    <source>
        <dbReference type="Google" id="ProtNLM"/>
    </source>
</evidence>